<evidence type="ECO:0000313" key="2">
    <source>
        <dbReference type="Proteomes" id="UP000182977"/>
    </source>
</evidence>
<reference evidence="2" key="1">
    <citation type="submission" date="2016-10" db="EMBL/GenBank/DDBJ databases">
        <authorList>
            <person name="Varghese N."/>
            <person name="Submissions S."/>
        </authorList>
    </citation>
    <scope>NUCLEOTIDE SEQUENCE [LARGE SCALE GENOMIC DNA]</scope>
    <source>
        <strain evidence="2">DSM 45079</strain>
    </source>
</reference>
<proteinExistence type="predicted"/>
<dbReference type="Proteomes" id="UP000182977">
    <property type="component" value="Chromosome I"/>
</dbReference>
<organism evidence="1 2">
    <name type="scientific">Jiangella alkaliphila</name>
    <dbReference type="NCBI Taxonomy" id="419479"/>
    <lineage>
        <taxon>Bacteria</taxon>
        <taxon>Bacillati</taxon>
        <taxon>Actinomycetota</taxon>
        <taxon>Actinomycetes</taxon>
        <taxon>Jiangellales</taxon>
        <taxon>Jiangellaceae</taxon>
        <taxon>Jiangella</taxon>
    </lineage>
</organism>
<gene>
    <name evidence="1" type="ORF">SAMN04488563_5442</name>
</gene>
<dbReference type="EMBL" id="LT629791">
    <property type="protein sequence ID" value="SDU77170.1"/>
    <property type="molecule type" value="Genomic_DNA"/>
</dbReference>
<dbReference type="AlphaFoldDB" id="A0A1H2L7Y8"/>
<protein>
    <submittedName>
        <fullName evidence="1">Uncharacterized protein</fullName>
    </submittedName>
</protein>
<keyword evidence="2" id="KW-1185">Reference proteome</keyword>
<sequence length="74" mass="8186">MARLGKKNEPASEILQGVAEHAADQWAVSAHALHDYLELLRREDLTHVEQSAMVRGLSDAAEDAHGLESLWRPS</sequence>
<accession>A0A1H2L7Y8</accession>
<evidence type="ECO:0000313" key="1">
    <source>
        <dbReference type="EMBL" id="SDU77170.1"/>
    </source>
</evidence>
<name>A0A1H2L7Y8_9ACTN</name>